<protein>
    <submittedName>
        <fullName evidence="6">2-polyprenyl-6-methoxyphenol hydroxylase</fullName>
    </submittedName>
</protein>
<dbReference type="Pfam" id="PF01494">
    <property type="entry name" value="FAD_binding_3"/>
    <property type="match status" value="1"/>
</dbReference>
<dbReference type="InterPro" id="IPR050641">
    <property type="entry name" value="RIFMO-like"/>
</dbReference>
<evidence type="ECO:0000259" key="5">
    <source>
        <dbReference type="Pfam" id="PF01494"/>
    </source>
</evidence>
<proteinExistence type="predicted"/>
<dbReference type="EMBL" id="FOSR01000008">
    <property type="protein sequence ID" value="SFK89806.1"/>
    <property type="molecule type" value="Genomic_DNA"/>
</dbReference>
<keyword evidence="2" id="KW-0285">Flavoprotein</keyword>
<keyword evidence="7" id="KW-1185">Reference proteome</keyword>
<comment type="cofactor">
    <cofactor evidence="1">
        <name>FAD</name>
        <dbReference type="ChEBI" id="CHEBI:57692"/>
    </cofactor>
</comment>
<dbReference type="Gene3D" id="3.40.30.120">
    <property type="match status" value="1"/>
</dbReference>
<evidence type="ECO:0000256" key="2">
    <source>
        <dbReference type="ARBA" id="ARBA00022630"/>
    </source>
</evidence>
<dbReference type="Gene3D" id="3.30.9.10">
    <property type="entry name" value="D-Amino Acid Oxidase, subunit A, domain 2"/>
    <property type="match status" value="1"/>
</dbReference>
<evidence type="ECO:0000256" key="1">
    <source>
        <dbReference type="ARBA" id="ARBA00001974"/>
    </source>
</evidence>
<dbReference type="Proteomes" id="UP000198725">
    <property type="component" value="Unassembled WGS sequence"/>
</dbReference>
<dbReference type="PRINTS" id="PR00420">
    <property type="entry name" value="RNGMNOXGNASE"/>
</dbReference>
<feature type="domain" description="FAD-binding" evidence="5">
    <location>
        <begin position="4"/>
        <end position="347"/>
    </location>
</feature>
<evidence type="ECO:0000313" key="7">
    <source>
        <dbReference type="Proteomes" id="UP000198725"/>
    </source>
</evidence>
<evidence type="ECO:0000256" key="3">
    <source>
        <dbReference type="ARBA" id="ARBA00022827"/>
    </source>
</evidence>
<name>A0A1I4DCG1_9GAMM</name>
<sequence length="522" mass="57274">MQQTDILIIGGSLVGLSAAVFLGWRGVSATVIEKHTGSSPHPRAMGYTEHTLEFFRATGLDEKVPQVAPGTRLRRTRAISLAGEWIGETPWTPGESPENDGTSAASPCTGAAVAQDVLEPLLRERARELGTDLRLGVEMLSFEQYGDSVTVHVRERATGAEYGMRARYLIAADGADSFVRERLGIARQGVGYLRTMRSVLFRCREADAYLDRGIHQFVIEQPGLQAFLTTYGDGRWVLMFHDDDERDELALKAAVAQALGKPMTFDILATGRWEMAGRIAERYAVGRIFLAGDAAHQLPPTRGGFGANTGIDDVYNLAWKLELVLRHGAGDALLDTYNDERQPIGWLRHQQTFARPDYARWVGGSVDDKLLYSAAAMELGQLSRSSAVIGAGMDLPPAAEPETWAGQPGVRAPHVWVKRDGKLISTIDMFTRNFVLMTPDPTWVTAAREVAQDIHIPLECIQVGMDAEFPADMPFEHAFGVTHEGCSLVRPDGVVAWRSEGREDKPARRLRAVMAKVAALPD</sequence>
<dbReference type="InterPro" id="IPR002938">
    <property type="entry name" value="FAD-bd"/>
</dbReference>
<dbReference type="PANTHER" id="PTHR43004:SF19">
    <property type="entry name" value="BINDING MONOOXYGENASE, PUTATIVE (JCVI)-RELATED"/>
    <property type="match status" value="1"/>
</dbReference>
<dbReference type="Gene3D" id="3.50.50.60">
    <property type="entry name" value="FAD/NAD(P)-binding domain"/>
    <property type="match status" value="1"/>
</dbReference>
<gene>
    <name evidence="6" type="ORF">SAMN05192579_108152</name>
</gene>
<evidence type="ECO:0000256" key="4">
    <source>
        <dbReference type="SAM" id="MobiDB-lite"/>
    </source>
</evidence>
<dbReference type="AlphaFoldDB" id="A0A1I4DCG1"/>
<dbReference type="SUPFAM" id="SSF51905">
    <property type="entry name" value="FAD/NAD(P)-binding domain"/>
    <property type="match status" value="1"/>
</dbReference>
<dbReference type="GO" id="GO:0071949">
    <property type="term" value="F:FAD binding"/>
    <property type="evidence" value="ECO:0007669"/>
    <property type="project" value="InterPro"/>
</dbReference>
<dbReference type="GO" id="GO:0016709">
    <property type="term" value="F:oxidoreductase activity, acting on paired donors, with incorporation or reduction of molecular oxygen, NAD(P)H as one donor, and incorporation of one atom of oxygen"/>
    <property type="evidence" value="ECO:0007669"/>
    <property type="project" value="UniProtKB-ARBA"/>
</dbReference>
<keyword evidence="3" id="KW-0274">FAD</keyword>
<dbReference type="RefSeq" id="WP_008212245.1">
    <property type="nucleotide sequence ID" value="NZ_FOSR01000008.1"/>
</dbReference>
<dbReference type="InterPro" id="IPR036188">
    <property type="entry name" value="FAD/NAD-bd_sf"/>
</dbReference>
<accession>A0A1I4DCG1</accession>
<dbReference type="PANTHER" id="PTHR43004">
    <property type="entry name" value="TRK SYSTEM POTASSIUM UPTAKE PROTEIN"/>
    <property type="match status" value="1"/>
</dbReference>
<dbReference type="Pfam" id="PF21274">
    <property type="entry name" value="Rng_hyd_C"/>
    <property type="match status" value="1"/>
</dbReference>
<evidence type="ECO:0000313" key="6">
    <source>
        <dbReference type="EMBL" id="SFK89806.1"/>
    </source>
</evidence>
<organism evidence="6 7">
    <name type="scientific">Rhodanobacter glycinis</name>
    <dbReference type="NCBI Taxonomy" id="582702"/>
    <lineage>
        <taxon>Bacteria</taxon>
        <taxon>Pseudomonadati</taxon>
        <taxon>Pseudomonadota</taxon>
        <taxon>Gammaproteobacteria</taxon>
        <taxon>Lysobacterales</taxon>
        <taxon>Rhodanobacteraceae</taxon>
        <taxon>Rhodanobacter</taxon>
    </lineage>
</organism>
<feature type="region of interest" description="Disordered" evidence="4">
    <location>
        <begin position="87"/>
        <end position="106"/>
    </location>
</feature>
<reference evidence="7" key="1">
    <citation type="submission" date="2016-10" db="EMBL/GenBank/DDBJ databases">
        <authorList>
            <person name="Varghese N."/>
            <person name="Submissions S."/>
        </authorList>
    </citation>
    <scope>NUCLEOTIDE SEQUENCE [LARGE SCALE GENOMIC DNA]</scope>
    <source>
        <strain evidence="7">MO64</strain>
    </source>
</reference>